<gene>
    <name evidence="5" type="ORF">H9L21_04110</name>
</gene>
<keyword evidence="1" id="KW-0378">Hydrolase</keyword>
<dbReference type="CDD" id="cd00063">
    <property type="entry name" value="FN3"/>
    <property type="match status" value="1"/>
</dbReference>
<dbReference type="SUPFAM" id="SSF49265">
    <property type="entry name" value="Fibronectin type III"/>
    <property type="match status" value="1"/>
</dbReference>
<dbReference type="InterPro" id="IPR013783">
    <property type="entry name" value="Ig-like_fold"/>
</dbReference>
<evidence type="ECO:0000256" key="3">
    <source>
        <dbReference type="SAM" id="SignalP"/>
    </source>
</evidence>
<keyword evidence="6" id="KW-1185">Reference proteome</keyword>
<name>A0ABX6SXZ3_9ACTN</name>
<proteinExistence type="predicted"/>
<dbReference type="SMART" id="SM00060">
    <property type="entry name" value="FN3"/>
    <property type="match status" value="1"/>
</dbReference>
<evidence type="ECO:0000313" key="6">
    <source>
        <dbReference type="Proteomes" id="UP000515871"/>
    </source>
</evidence>
<reference evidence="5 6" key="1">
    <citation type="submission" date="2020-08" db="EMBL/GenBank/DDBJ databases">
        <title>Novel species in genus Aeromicrobium.</title>
        <authorList>
            <person name="Zhang G."/>
        </authorList>
    </citation>
    <scope>NUCLEOTIDE SEQUENCE [LARGE SCALE GENOMIC DNA]</scope>
    <source>
        <strain evidence="6">zg-629</strain>
    </source>
</reference>
<dbReference type="PROSITE" id="PS50853">
    <property type="entry name" value="FN3"/>
    <property type="match status" value="1"/>
</dbReference>
<organism evidence="5 6">
    <name type="scientific">Aeromicrobium senzhongii</name>
    <dbReference type="NCBI Taxonomy" id="2663859"/>
    <lineage>
        <taxon>Bacteria</taxon>
        <taxon>Bacillati</taxon>
        <taxon>Actinomycetota</taxon>
        <taxon>Actinomycetes</taxon>
        <taxon>Propionibacteriales</taxon>
        <taxon>Nocardioidaceae</taxon>
        <taxon>Aeromicrobium</taxon>
    </lineage>
</organism>
<dbReference type="EMBL" id="CP060587">
    <property type="protein sequence ID" value="QNL95135.1"/>
    <property type="molecule type" value="Genomic_DNA"/>
</dbReference>
<protein>
    <submittedName>
        <fullName evidence="5">Fibronectin type III domain-containing protein</fullName>
    </submittedName>
</protein>
<dbReference type="Gene3D" id="2.60.40.10">
    <property type="entry name" value="Immunoglobulins"/>
    <property type="match status" value="1"/>
</dbReference>
<evidence type="ECO:0000259" key="4">
    <source>
        <dbReference type="PROSITE" id="PS50853"/>
    </source>
</evidence>
<dbReference type="Proteomes" id="UP000515871">
    <property type="component" value="Chromosome"/>
</dbReference>
<sequence length="412" mass="44852">MHIRPVFLTGLALALAFGGLLSAPAHAAPRVGLVQAVGVTATSVTLTWPKYRGAKTYRVQRAANYAFTKGLRTVKAKRNRATVRGLRPGVEYCFKVRAYNRKGKHVATSARTCKPAAAISVPSRGVSVSTLTYNICSKACDSSQEAWWAGMKPWAQRRPVVTRTVLGSGADVVALQESSGWNTVAADVRATYSTVPDFGRYLTSSLLFRTSRFEQVADTVTHPDDSAPGGVGHWTTPRAATIEIGNGRRATWSELRDKRTGKRTIFVSVHLSPDKSVAANRRRRAETLSLMRQVNAANTNRSRVVYLGDFNSNKSRGHARDTPARVMGAAGYRDAYDQARTLSRPNYNSGTAGGRKPVVSYTWGDHVDKVWIRKGDGIGVLSWANVNPRRGAKYAGPVGSDHCPIRVVLKLS</sequence>
<evidence type="ECO:0000256" key="2">
    <source>
        <dbReference type="ARBA" id="ARBA00023326"/>
    </source>
</evidence>
<feature type="chain" id="PRO_5046955806" evidence="3">
    <location>
        <begin position="28"/>
        <end position="412"/>
    </location>
</feature>
<keyword evidence="2" id="KW-0119">Carbohydrate metabolism</keyword>
<dbReference type="Pfam" id="PF00041">
    <property type="entry name" value="fn3"/>
    <property type="match status" value="1"/>
</dbReference>
<dbReference type="RefSeq" id="WP_154595572.1">
    <property type="nucleotide sequence ID" value="NZ_CP060587.1"/>
</dbReference>
<dbReference type="InterPro" id="IPR003961">
    <property type="entry name" value="FN3_dom"/>
</dbReference>
<dbReference type="InterPro" id="IPR036691">
    <property type="entry name" value="Endo/exonu/phosph_ase_sf"/>
</dbReference>
<keyword evidence="2" id="KW-0624">Polysaccharide degradation</keyword>
<keyword evidence="1" id="KW-0326">Glycosidase</keyword>
<dbReference type="Gene3D" id="3.60.10.10">
    <property type="entry name" value="Endonuclease/exonuclease/phosphatase"/>
    <property type="match status" value="1"/>
</dbReference>
<evidence type="ECO:0000256" key="1">
    <source>
        <dbReference type="ARBA" id="ARBA00023295"/>
    </source>
</evidence>
<accession>A0ABX6SXZ3</accession>
<dbReference type="InterPro" id="IPR036116">
    <property type="entry name" value="FN3_sf"/>
</dbReference>
<keyword evidence="3" id="KW-0732">Signal</keyword>
<evidence type="ECO:0000313" key="5">
    <source>
        <dbReference type="EMBL" id="QNL95135.1"/>
    </source>
</evidence>
<feature type="domain" description="Fibronectin type-III" evidence="4">
    <location>
        <begin position="30"/>
        <end position="116"/>
    </location>
</feature>
<dbReference type="SUPFAM" id="SSF56219">
    <property type="entry name" value="DNase I-like"/>
    <property type="match status" value="1"/>
</dbReference>
<feature type="signal peptide" evidence="3">
    <location>
        <begin position="1"/>
        <end position="27"/>
    </location>
</feature>